<dbReference type="InterPro" id="IPR051033">
    <property type="entry name" value="SH3BGR"/>
</dbReference>
<dbReference type="EMBL" id="CAJFCJ010000019">
    <property type="protein sequence ID" value="CAD5123885.1"/>
    <property type="molecule type" value="Genomic_DNA"/>
</dbReference>
<dbReference type="PANTHER" id="PTHR12232">
    <property type="entry name" value="SH3 DOMAIN-BINDING GLUTAMIC ACID-RICH-LIKE PROTEIN"/>
    <property type="match status" value="1"/>
</dbReference>
<dbReference type="SUPFAM" id="SSF52833">
    <property type="entry name" value="Thioredoxin-like"/>
    <property type="match status" value="1"/>
</dbReference>
<sequence>MADSITVYYTSVSSDMQLKHKQTYILNILESKKIDFTVVDIAVEPEAKEKMREILENPKAIPPQLCKGDVYLGDYEAFYDAVENSELNTFLRL</sequence>
<evidence type="ECO:0000313" key="3">
    <source>
        <dbReference type="Proteomes" id="UP000549394"/>
    </source>
</evidence>
<accession>A0A7I8W6S0</accession>
<dbReference type="GO" id="GO:0005737">
    <property type="term" value="C:cytoplasm"/>
    <property type="evidence" value="ECO:0007669"/>
    <property type="project" value="TreeGrafter"/>
</dbReference>
<name>A0A7I8W6S0_9ANNE</name>
<dbReference type="PANTHER" id="PTHR12232:SF15">
    <property type="entry name" value="SH3 DOMAIN-BINDING GLUTAMIC ACID-RICH PROTEIN HOMOLOG"/>
    <property type="match status" value="1"/>
</dbReference>
<dbReference type="Gene3D" id="3.40.30.10">
    <property type="entry name" value="Glutaredoxin"/>
    <property type="match status" value="1"/>
</dbReference>
<organism evidence="2 3">
    <name type="scientific">Dimorphilus gyrociliatus</name>
    <dbReference type="NCBI Taxonomy" id="2664684"/>
    <lineage>
        <taxon>Eukaryota</taxon>
        <taxon>Metazoa</taxon>
        <taxon>Spiralia</taxon>
        <taxon>Lophotrochozoa</taxon>
        <taxon>Annelida</taxon>
        <taxon>Polychaeta</taxon>
        <taxon>Polychaeta incertae sedis</taxon>
        <taxon>Dinophilidae</taxon>
        <taxon>Dimorphilus</taxon>
    </lineage>
</organism>
<dbReference type="OrthoDB" id="9932926at2759"/>
<dbReference type="AlphaFoldDB" id="A0A7I8W6S0"/>
<reference evidence="2 3" key="1">
    <citation type="submission" date="2020-08" db="EMBL/GenBank/DDBJ databases">
        <authorList>
            <person name="Hejnol A."/>
        </authorList>
    </citation>
    <scope>NUCLEOTIDE SEQUENCE [LARGE SCALE GENOMIC DNA]</scope>
</reference>
<dbReference type="InterPro" id="IPR036249">
    <property type="entry name" value="Thioredoxin-like_sf"/>
</dbReference>
<protein>
    <submittedName>
        <fullName evidence="2">DgyrCDS12192</fullName>
    </submittedName>
</protein>
<gene>
    <name evidence="2" type="ORF">DGYR_LOCUS11514</name>
</gene>
<comment type="caution">
    <text evidence="2">The sequence shown here is derived from an EMBL/GenBank/DDBJ whole genome shotgun (WGS) entry which is preliminary data.</text>
</comment>
<dbReference type="Pfam" id="PF04908">
    <property type="entry name" value="SH3BGR"/>
    <property type="match status" value="1"/>
</dbReference>
<dbReference type="Proteomes" id="UP000549394">
    <property type="component" value="Unassembled WGS sequence"/>
</dbReference>
<dbReference type="PROSITE" id="PS51354">
    <property type="entry name" value="GLUTAREDOXIN_2"/>
    <property type="match status" value="1"/>
</dbReference>
<keyword evidence="3" id="KW-1185">Reference proteome</keyword>
<evidence type="ECO:0000256" key="1">
    <source>
        <dbReference type="ARBA" id="ARBA00007764"/>
    </source>
</evidence>
<proteinExistence type="inferred from homology"/>
<dbReference type="InterPro" id="IPR006993">
    <property type="entry name" value="Glut_rich_SH3-bd"/>
</dbReference>
<comment type="similarity">
    <text evidence="1">Belongs to the SH3BGR family.</text>
</comment>
<evidence type="ECO:0000313" key="2">
    <source>
        <dbReference type="EMBL" id="CAD5123885.1"/>
    </source>
</evidence>